<protein>
    <submittedName>
        <fullName evidence="2">Uncharacterized protein</fullName>
    </submittedName>
</protein>
<feature type="transmembrane region" description="Helical" evidence="1">
    <location>
        <begin position="130"/>
        <end position="148"/>
    </location>
</feature>
<dbReference type="AlphaFoldDB" id="A0A7G5XHK7"/>
<sequence>MKDFDALKDLWQQSKPAEQKTVDLQAITRQSKDTRTKLFRQLLFGGITLFFTVAFITWTIYFSNVKLTWVVTHIAVWIIVTTVLLQSILTLFTAYKVSLIDDTLPPAQHLQQWEDYYNFRKKQIQWNKPLYFFFLNLGMGLYFLEVVHGRPIGYIILLIVVYCGWMLYAYFILGKRILAKEEKRLKGIMDELKLIEEQLKAAE</sequence>
<keyword evidence="1" id="KW-1133">Transmembrane helix</keyword>
<accession>A0A7G5XHK7</accession>
<keyword evidence="3" id="KW-1185">Reference proteome</keyword>
<dbReference type="EMBL" id="CP060007">
    <property type="protein sequence ID" value="QNA44960.1"/>
    <property type="molecule type" value="Genomic_DNA"/>
</dbReference>
<dbReference type="Proteomes" id="UP000515344">
    <property type="component" value="Chromosome"/>
</dbReference>
<evidence type="ECO:0000313" key="3">
    <source>
        <dbReference type="Proteomes" id="UP000515344"/>
    </source>
</evidence>
<evidence type="ECO:0000256" key="1">
    <source>
        <dbReference type="SAM" id="Phobius"/>
    </source>
</evidence>
<organism evidence="2 3">
    <name type="scientific">Lacibacter sediminis</name>
    <dbReference type="NCBI Taxonomy" id="2760713"/>
    <lineage>
        <taxon>Bacteria</taxon>
        <taxon>Pseudomonadati</taxon>
        <taxon>Bacteroidota</taxon>
        <taxon>Chitinophagia</taxon>
        <taxon>Chitinophagales</taxon>
        <taxon>Chitinophagaceae</taxon>
        <taxon>Lacibacter</taxon>
    </lineage>
</organism>
<feature type="transmembrane region" description="Helical" evidence="1">
    <location>
        <begin position="42"/>
        <end position="62"/>
    </location>
</feature>
<keyword evidence="1" id="KW-0472">Membrane</keyword>
<feature type="transmembrane region" description="Helical" evidence="1">
    <location>
        <begin position="74"/>
        <end position="95"/>
    </location>
</feature>
<feature type="transmembrane region" description="Helical" evidence="1">
    <location>
        <begin position="154"/>
        <end position="173"/>
    </location>
</feature>
<keyword evidence="1" id="KW-0812">Transmembrane</keyword>
<evidence type="ECO:0000313" key="2">
    <source>
        <dbReference type="EMBL" id="QNA44960.1"/>
    </source>
</evidence>
<dbReference type="KEGG" id="lacs:H4075_01855"/>
<gene>
    <name evidence="2" type="ORF">H4075_01855</name>
</gene>
<dbReference type="RefSeq" id="WP_182803599.1">
    <property type="nucleotide sequence ID" value="NZ_CP060007.1"/>
</dbReference>
<proteinExistence type="predicted"/>
<name>A0A7G5XHK7_9BACT</name>
<reference evidence="3" key="1">
    <citation type="submission" date="2020-08" db="EMBL/GenBank/DDBJ databases">
        <title>Lacibacter sp. S13-6-6 genome sequencing.</title>
        <authorList>
            <person name="Jin L."/>
        </authorList>
    </citation>
    <scope>NUCLEOTIDE SEQUENCE [LARGE SCALE GENOMIC DNA]</scope>
    <source>
        <strain evidence="3">S13-6-6</strain>
    </source>
</reference>